<accession>A0AAV9Z028</accession>
<dbReference type="AlphaFoldDB" id="A0AAV9Z028"/>
<keyword evidence="1" id="KW-0732">Signal</keyword>
<gene>
    <name evidence="3" type="ORF">R3P38DRAFT_3515321</name>
    <name evidence="2" type="ORF">R3P38DRAFT_3554362</name>
</gene>
<feature type="signal peptide" evidence="1">
    <location>
        <begin position="1"/>
        <end position="17"/>
    </location>
</feature>
<dbReference type="Proteomes" id="UP001362999">
    <property type="component" value="Unassembled WGS sequence"/>
</dbReference>
<evidence type="ECO:0000313" key="2">
    <source>
        <dbReference type="EMBL" id="KAK6963230.1"/>
    </source>
</evidence>
<organism evidence="3 4">
    <name type="scientific">Favolaschia claudopus</name>
    <dbReference type="NCBI Taxonomy" id="2862362"/>
    <lineage>
        <taxon>Eukaryota</taxon>
        <taxon>Fungi</taxon>
        <taxon>Dikarya</taxon>
        <taxon>Basidiomycota</taxon>
        <taxon>Agaricomycotina</taxon>
        <taxon>Agaricomycetes</taxon>
        <taxon>Agaricomycetidae</taxon>
        <taxon>Agaricales</taxon>
        <taxon>Marasmiineae</taxon>
        <taxon>Mycenaceae</taxon>
        <taxon>Favolaschia</taxon>
    </lineage>
</organism>
<reference evidence="3 4" key="1">
    <citation type="journal article" date="2024" name="J Genomics">
        <title>Draft genome sequencing and assembly of Favolaschia claudopus CIRM-BRFM 2984 isolated from oak limbs.</title>
        <authorList>
            <person name="Navarro D."/>
            <person name="Drula E."/>
            <person name="Chaduli D."/>
            <person name="Cazenave R."/>
            <person name="Ahrendt S."/>
            <person name="Wang J."/>
            <person name="Lipzen A."/>
            <person name="Daum C."/>
            <person name="Barry K."/>
            <person name="Grigoriev I.V."/>
            <person name="Favel A."/>
            <person name="Rosso M.N."/>
            <person name="Martin F."/>
        </authorList>
    </citation>
    <scope>NUCLEOTIDE SEQUENCE [LARGE SCALE GENOMIC DNA]</scope>
    <source>
        <strain evidence="3 4">CIRM-BRFM 2984</strain>
    </source>
</reference>
<comment type="caution">
    <text evidence="3">The sequence shown here is derived from an EMBL/GenBank/DDBJ whole genome shotgun (WGS) entry which is preliminary data.</text>
</comment>
<evidence type="ECO:0000256" key="1">
    <source>
        <dbReference type="SAM" id="SignalP"/>
    </source>
</evidence>
<evidence type="ECO:0000313" key="3">
    <source>
        <dbReference type="EMBL" id="KAK6966641.1"/>
    </source>
</evidence>
<feature type="chain" id="PRO_5044716764" evidence="1">
    <location>
        <begin position="18"/>
        <end position="190"/>
    </location>
</feature>
<protein>
    <submittedName>
        <fullName evidence="3">Uncharacterized protein</fullName>
    </submittedName>
</protein>
<name>A0AAV9Z028_9AGAR</name>
<evidence type="ECO:0000313" key="4">
    <source>
        <dbReference type="Proteomes" id="UP001362999"/>
    </source>
</evidence>
<keyword evidence="4" id="KW-1185">Reference proteome</keyword>
<sequence length="190" mass="21463">MSNLLLLLACLSDIGNGHRLVCESYGTLTLSERNVNAFTTRQRSFLRALVDTAYARNRRAIFMQHAVSINNGHPTYVVYNYAAGAVKIRFKSTIGLPQLDGPEWKDLMLRASMSEGKIKLDVVETLDPNGVRYTVLPLRSASGIVEEELRRIAGEFRLTKEHWETEESKLVNRIQGLITLTEDPDFLKSH</sequence>
<dbReference type="EMBL" id="JAWWNJ010000434">
    <property type="protein sequence ID" value="KAK6963230.1"/>
    <property type="molecule type" value="Genomic_DNA"/>
</dbReference>
<dbReference type="EMBL" id="JAWWNJ010000263">
    <property type="protein sequence ID" value="KAK6966641.1"/>
    <property type="molecule type" value="Genomic_DNA"/>
</dbReference>
<proteinExistence type="predicted"/>